<evidence type="ECO:0000256" key="1">
    <source>
        <dbReference type="ARBA" id="ARBA00022801"/>
    </source>
</evidence>
<dbReference type="PRINTS" id="PR00412">
    <property type="entry name" value="EPOXHYDRLASE"/>
</dbReference>
<dbReference type="InterPro" id="IPR029058">
    <property type="entry name" value="AB_hydrolase_fold"/>
</dbReference>
<keyword evidence="1 3" id="KW-0378">Hydrolase</keyword>
<evidence type="ECO:0000313" key="4">
    <source>
        <dbReference type="Proteomes" id="UP000252015"/>
    </source>
</evidence>
<keyword evidence="4" id="KW-1185">Reference proteome</keyword>
<gene>
    <name evidence="3" type="ORF">MSP7336_02256</name>
</gene>
<proteinExistence type="predicted"/>
<evidence type="ECO:0000313" key="3">
    <source>
        <dbReference type="EMBL" id="SRX94009.1"/>
    </source>
</evidence>
<protein>
    <submittedName>
        <fullName evidence="3">Putative epoxide hydrolase EphC (Epoxide hydratase) [Mycobacterium tuberculosis H37Rv]</fullName>
    </submittedName>
</protein>
<sequence>MTGPRWIDAHAPAVELKALTWGPDDGPIALCLHGFPDTAYSWRKLAPRLAESGWRVVAPFMRGYVPSSIPSDGSYHVGALMHDALRVRSAAGGTDRDVIIGHDWGAIAAAGLAAMPDSPFAKAVIMSVPVAAGFRPSGVADGVRLLRQLPPQLLRSWYIFYFQLPWLPERSASWVLPRLWRRWSPHYDAEEDLRHVDAAIGTPESWHAALGPYRALIRNTRPPAQYAELHRHWRSTPRLPSLYLHGSDDGCMTSAFAHWTEKVLPAGSDVVVVEHAGHFLQLDAPDAVAAAVLRFIGSAG</sequence>
<reference evidence="3 4" key="1">
    <citation type="submission" date="2018-05" db="EMBL/GenBank/DDBJ databases">
        <authorList>
            <consortium name="IHU Genomes"/>
        </authorList>
    </citation>
    <scope>NUCLEOTIDE SEQUENCE [LARGE SCALE GENOMIC DNA]</scope>
    <source>
        <strain evidence="3 4">P7336</strain>
    </source>
</reference>
<organism evidence="3 4">
    <name type="scientific">Mycobacterium shimoidei</name>
    <dbReference type="NCBI Taxonomy" id="29313"/>
    <lineage>
        <taxon>Bacteria</taxon>
        <taxon>Bacillati</taxon>
        <taxon>Actinomycetota</taxon>
        <taxon>Actinomycetes</taxon>
        <taxon>Mycobacteriales</taxon>
        <taxon>Mycobacteriaceae</taxon>
        <taxon>Mycobacterium</taxon>
    </lineage>
</organism>
<dbReference type="InterPro" id="IPR000639">
    <property type="entry name" value="Epox_hydrolase-like"/>
</dbReference>
<dbReference type="Pfam" id="PF00561">
    <property type="entry name" value="Abhydrolase_1"/>
    <property type="match status" value="1"/>
</dbReference>
<name>A0A1E3TDK4_MYCSH</name>
<dbReference type="InterPro" id="IPR000073">
    <property type="entry name" value="AB_hydrolase_1"/>
</dbReference>
<evidence type="ECO:0000259" key="2">
    <source>
        <dbReference type="Pfam" id="PF00561"/>
    </source>
</evidence>
<dbReference type="STRING" id="29313.BHQ16_15815"/>
<dbReference type="SUPFAM" id="SSF53474">
    <property type="entry name" value="alpha/beta-Hydrolases"/>
    <property type="match status" value="1"/>
</dbReference>
<dbReference type="PANTHER" id="PTHR43329">
    <property type="entry name" value="EPOXIDE HYDROLASE"/>
    <property type="match status" value="1"/>
</dbReference>
<dbReference type="Proteomes" id="UP000252015">
    <property type="component" value="Unassembled WGS sequence"/>
</dbReference>
<dbReference type="OrthoDB" id="2987348at2"/>
<feature type="domain" description="AB hydrolase-1" evidence="2">
    <location>
        <begin position="30"/>
        <end position="285"/>
    </location>
</feature>
<dbReference type="EMBL" id="UEGW01000001">
    <property type="protein sequence ID" value="SRX94009.1"/>
    <property type="molecule type" value="Genomic_DNA"/>
</dbReference>
<dbReference type="RefSeq" id="WP_069397015.1">
    <property type="nucleotide sequence ID" value="NZ_JACKUN010000027.1"/>
</dbReference>
<dbReference type="GO" id="GO:0016787">
    <property type="term" value="F:hydrolase activity"/>
    <property type="evidence" value="ECO:0007669"/>
    <property type="project" value="UniProtKB-KW"/>
</dbReference>
<dbReference type="AlphaFoldDB" id="A0A1E3TDK4"/>
<dbReference type="Gene3D" id="3.40.50.1820">
    <property type="entry name" value="alpha/beta hydrolase"/>
    <property type="match status" value="1"/>
</dbReference>
<accession>A0A1E3TDK4</accession>